<keyword evidence="1" id="KW-0456">Lyase</keyword>
<evidence type="ECO:0000256" key="3">
    <source>
        <dbReference type="SAM" id="MobiDB-lite"/>
    </source>
</evidence>
<dbReference type="InterPro" id="IPR013785">
    <property type="entry name" value="Aldolase_TIM"/>
</dbReference>
<feature type="region of interest" description="Disordered" evidence="3">
    <location>
        <begin position="1"/>
        <end position="22"/>
    </location>
</feature>
<evidence type="ECO:0000256" key="2">
    <source>
        <dbReference type="ARBA" id="ARBA00023270"/>
    </source>
</evidence>
<keyword evidence="2" id="KW-0704">Schiff base</keyword>
<dbReference type="Gene3D" id="3.20.20.70">
    <property type="entry name" value="Aldolase class I"/>
    <property type="match status" value="1"/>
</dbReference>
<feature type="compositionally biased region" description="Polar residues" evidence="3">
    <location>
        <begin position="1"/>
        <end position="10"/>
    </location>
</feature>
<dbReference type="Proteomes" id="UP001296104">
    <property type="component" value="Unassembled WGS sequence"/>
</dbReference>
<dbReference type="Pfam" id="PF00701">
    <property type="entry name" value="DHDPS"/>
    <property type="match status" value="1"/>
</dbReference>
<evidence type="ECO:0000313" key="5">
    <source>
        <dbReference type="Proteomes" id="UP001296104"/>
    </source>
</evidence>
<evidence type="ECO:0000313" key="4">
    <source>
        <dbReference type="EMBL" id="CAK3753230.1"/>
    </source>
</evidence>
<proteinExistence type="predicted"/>
<keyword evidence="5" id="KW-1185">Reference proteome</keyword>
<dbReference type="AlphaFoldDB" id="A0AAI8W0M9"/>
<dbReference type="PROSITE" id="PS00665">
    <property type="entry name" value="DHDPS_1"/>
    <property type="match status" value="1"/>
</dbReference>
<sequence>MAPNGSSGAQASPPPQGIYVPVPTFFAPEGSPSYDPISPPLDLPTQSAHSLFLVRGGIRGLVLLGSTGEAIFIRASERHELIQSQRKALDDAGFRDRPIIAGTASQNIEDTVELIADSRAAGAAYAMVLGPGYFAPATGQVGLQRWFEAVADRSPIPILIYHYPGVTNNLYIAPSTFEKLAAHPNIVGTKLSHGIIDDQTLIASSPNIDHQHFYVFTGLGQNLLPVLTIGGVAAIDGLAGCFPRVVVRLFRQFHDSSAKGTTKKDIDEMRDLQFRICEGEKLVATWGVVGMKEAIARVWGMGDGKGGRLPLAGGFQDGDKEWAKWEKVFSGLKELEEKFKAEGKEG</sequence>
<dbReference type="SUPFAM" id="SSF51569">
    <property type="entry name" value="Aldolase"/>
    <property type="match status" value="1"/>
</dbReference>
<name>A0AAI8W0M9_9PEZI</name>
<evidence type="ECO:0000256" key="1">
    <source>
        <dbReference type="ARBA" id="ARBA00023239"/>
    </source>
</evidence>
<dbReference type="InterPro" id="IPR002220">
    <property type="entry name" value="DapA-like"/>
</dbReference>
<dbReference type="PANTHER" id="PTHR12128">
    <property type="entry name" value="DIHYDRODIPICOLINATE SYNTHASE"/>
    <property type="match status" value="1"/>
</dbReference>
<dbReference type="PRINTS" id="PR00146">
    <property type="entry name" value="DHPICSNTHASE"/>
</dbReference>
<dbReference type="CDD" id="cd00408">
    <property type="entry name" value="DHDPS-like"/>
    <property type="match status" value="1"/>
</dbReference>
<dbReference type="PANTHER" id="PTHR12128:SF68">
    <property type="entry name" value="DIHYDRODIPICOLINATE SYNTHETASE"/>
    <property type="match status" value="1"/>
</dbReference>
<comment type="caution">
    <text evidence="4">The sequence shown here is derived from an EMBL/GenBank/DDBJ whole genome shotgun (WGS) entry which is preliminary data.</text>
</comment>
<dbReference type="EMBL" id="CAVMBE010000001">
    <property type="protein sequence ID" value="CAK3753230.1"/>
    <property type="molecule type" value="Genomic_DNA"/>
</dbReference>
<accession>A0AAI8W0M9</accession>
<gene>
    <name evidence="4" type="ORF">LECACI_7A000203</name>
</gene>
<dbReference type="InterPro" id="IPR020624">
    <property type="entry name" value="Schiff_base-form_aldolases_CS"/>
</dbReference>
<reference evidence="4" key="1">
    <citation type="submission" date="2023-11" db="EMBL/GenBank/DDBJ databases">
        <authorList>
            <person name="Alioto T."/>
            <person name="Alioto T."/>
            <person name="Gomez Garrido J."/>
        </authorList>
    </citation>
    <scope>NUCLEOTIDE SEQUENCE</scope>
</reference>
<protein>
    <submittedName>
        <fullName evidence="4">L-threo-3-deoxy-hexylosonate aldolase</fullName>
    </submittedName>
</protein>
<dbReference type="GO" id="GO:0008840">
    <property type="term" value="F:4-hydroxy-tetrahydrodipicolinate synthase activity"/>
    <property type="evidence" value="ECO:0007669"/>
    <property type="project" value="TreeGrafter"/>
</dbReference>
<organism evidence="4 5">
    <name type="scientific">Lecanosticta acicola</name>
    <dbReference type="NCBI Taxonomy" id="111012"/>
    <lineage>
        <taxon>Eukaryota</taxon>
        <taxon>Fungi</taxon>
        <taxon>Dikarya</taxon>
        <taxon>Ascomycota</taxon>
        <taxon>Pezizomycotina</taxon>
        <taxon>Dothideomycetes</taxon>
        <taxon>Dothideomycetidae</taxon>
        <taxon>Mycosphaerellales</taxon>
        <taxon>Mycosphaerellaceae</taxon>
        <taxon>Lecanosticta</taxon>
    </lineage>
</organism>
<dbReference type="SMART" id="SM01130">
    <property type="entry name" value="DHDPS"/>
    <property type="match status" value="1"/>
</dbReference>